<sequence>MNNKFSGVLIILLAVMAVAFAGCTGSQPVDNTAGETAGSEQGAVEKTTYIIGIDGEYPPYASIDKEGKVTGFDVESAKWVAENQGFEVEFQPLAWDGIIPALLAGKIDMVYSGMTITPDRLEKVNFTTPYLKVDQGVAFHNDSDLTLDDFKAGKAVVGAQRGTTGSIWVEKNLIETELITEDQLKYYDNFPSVITDLQNKRIDAAIYDVPSLAAAIEEKPIEIRGQIDTGEVYGVAIRKDDTELLEKMNDGINNLMDDPAWQVLLEKYSLVGASPR</sequence>
<name>A0AA97FCD5_9EURY</name>
<dbReference type="Pfam" id="PF00497">
    <property type="entry name" value="SBP_bac_3"/>
    <property type="match status" value="1"/>
</dbReference>
<dbReference type="KEGG" id="mefw:F1737_09105"/>
<dbReference type="PANTHER" id="PTHR35936">
    <property type="entry name" value="MEMBRANE-BOUND LYTIC MUREIN TRANSGLYCOSYLASE F"/>
    <property type="match status" value="1"/>
</dbReference>
<dbReference type="AlphaFoldDB" id="A0AA97FCD5"/>
<dbReference type="GeneID" id="85230321"/>
<accession>A0AA97FCD5</accession>
<dbReference type="EMBL" id="CP043875">
    <property type="protein sequence ID" value="WOF16835.1"/>
    <property type="molecule type" value="Genomic_DNA"/>
</dbReference>
<dbReference type="CDD" id="cd13530">
    <property type="entry name" value="PBP2_peptides_like"/>
    <property type="match status" value="1"/>
</dbReference>
<evidence type="ECO:0000313" key="3">
    <source>
        <dbReference type="EMBL" id="WOF16835.1"/>
    </source>
</evidence>
<reference evidence="3 4" key="1">
    <citation type="submission" date="2019-09" db="EMBL/GenBank/DDBJ databases">
        <title>The complete genome of Methanoplanus sp. FWC-SCC4.</title>
        <authorList>
            <person name="Chen S.-C."/>
            <person name="Zhou Y.-Z."/>
            <person name="Lai M.-C."/>
        </authorList>
    </citation>
    <scope>NUCLEOTIDE SEQUENCE [LARGE SCALE GENOMIC DNA]</scope>
    <source>
        <strain evidence="3 4">FWC-SCC4</strain>
    </source>
</reference>
<organism evidence="3 4">
    <name type="scientific">Methanochimaera problematica</name>
    <dbReference type="NCBI Taxonomy" id="2609417"/>
    <lineage>
        <taxon>Archaea</taxon>
        <taxon>Methanobacteriati</taxon>
        <taxon>Methanobacteriota</taxon>
        <taxon>Stenosarchaea group</taxon>
        <taxon>Methanomicrobia</taxon>
        <taxon>Methanomicrobiales</taxon>
        <taxon>Methanomicrobiaceae</taxon>
        <taxon>Methanochimaera</taxon>
    </lineage>
</organism>
<feature type="domain" description="Solute-binding protein family 3/N-terminal" evidence="2">
    <location>
        <begin position="48"/>
        <end position="272"/>
    </location>
</feature>
<dbReference type="SMART" id="SM00062">
    <property type="entry name" value="PBPb"/>
    <property type="match status" value="1"/>
</dbReference>
<protein>
    <submittedName>
        <fullName evidence="3">Amino acid ABC transporter substrate-binding protein</fullName>
    </submittedName>
</protein>
<proteinExistence type="predicted"/>
<keyword evidence="4" id="KW-1185">Reference proteome</keyword>
<keyword evidence="1" id="KW-0732">Signal</keyword>
<dbReference type="SUPFAM" id="SSF53850">
    <property type="entry name" value="Periplasmic binding protein-like II"/>
    <property type="match status" value="1"/>
</dbReference>
<evidence type="ECO:0000259" key="2">
    <source>
        <dbReference type="SMART" id="SM00062"/>
    </source>
</evidence>
<dbReference type="Proteomes" id="UP001301797">
    <property type="component" value="Chromosome"/>
</dbReference>
<evidence type="ECO:0000313" key="4">
    <source>
        <dbReference type="Proteomes" id="UP001301797"/>
    </source>
</evidence>
<dbReference type="RefSeq" id="WP_317136271.1">
    <property type="nucleotide sequence ID" value="NZ_CP043875.1"/>
</dbReference>
<evidence type="ECO:0000256" key="1">
    <source>
        <dbReference type="ARBA" id="ARBA00022729"/>
    </source>
</evidence>
<dbReference type="Gene3D" id="3.40.190.10">
    <property type="entry name" value="Periplasmic binding protein-like II"/>
    <property type="match status" value="2"/>
</dbReference>
<dbReference type="InterPro" id="IPR001638">
    <property type="entry name" value="Solute-binding_3/MltF_N"/>
</dbReference>
<gene>
    <name evidence="3" type="ORF">F1737_09105</name>
</gene>
<dbReference type="PROSITE" id="PS51257">
    <property type="entry name" value="PROKAR_LIPOPROTEIN"/>
    <property type="match status" value="1"/>
</dbReference>
<dbReference type="PANTHER" id="PTHR35936:SF19">
    <property type="entry name" value="AMINO-ACID-BINDING PROTEIN YXEM-RELATED"/>
    <property type="match status" value="1"/>
</dbReference>